<dbReference type="EC" id="2.7.1.31" evidence="5"/>
<comment type="similarity">
    <text evidence="1 4">Belongs to the glycerate kinase type-1 family.</text>
</comment>
<sequence>MKKCILIPDSFKGNIPAAEVCAIMQRAVQMHFPQAEICAVPAADGGEGTVDAFLQALGGQKVSLSVKGPFFEELPAFYGILPDRTAVIEMAAAAGLPQTGNRKCVEQATTFGVGQMLQHAIAQGCRKIILTLGGSATNDGGCGAAAAMGAVFQKADGTPFVPVGETLGQIAKIDLSALHKKTEGVQICAMCDVTNPLCGKNGAAAVFAPQKGANAEVVGLLDRGLHHLAEVLQRDCKVDILSLPGAGAAGGMGGGMVAFFGSPLQSGIETFLDTIRFDELLHGTDLVFTGEGKLDSQSLGGKVISGVARRTKRAGIPLIAVVGDIEGTTAQAYDAGVSAVFSINRTAVPFRLAKQRSRADLFLTMDNLMRFLKRFAPQF</sequence>
<dbReference type="InterPro" id="IPR018197">
    <property type="entry name" value="Glycerate_kinase_RE-like"/>
</dbReference>
<evidence type="ECO:0000256" key="2">
    <source>
        <dbReference type="ARBA" id="ARBA00022679"/>
    </source>
</evidence>
<accession>A0AA97DA52</accession>
<evidence type="ECO:0000256" key="4">
    <source>
        <dbReference type="PIRNR" id="PIRNR006078"/>
    </source>
</evidence>
<dbReference type="RefSeq" id="WP_275846721.1">
    <property type="nucleotide sequence ID" value="NZ_CP135996.1"/>
</dbReference>
<evidence type="ECO:0000256" key="3">
    <source>
        <dbReference type="ARBA" id="ARBA00022777"/>
    </source>
</evidence>
<evidence type="ECO:0000313" key="5">
    <source>
        <dbReference type="EMBL" id="WOC31838.1"/>
    </source>
</evidence>
<dbReference type="PANTHER" id="PTHR21599:SF0">
    <property type="entry name" value="GLYCERATE KINASE"/>
    <property type="match status" value="1"/>
</dbReference>
<evidence type="ECO:0000256" key="1">
    <source>
        <dbReference type="ARBA" id="ARBA00006284"/>
    </source>
</evidence>
<gene>
    <name evidence="5" type="ORF">PXC00_11665</name>
</gene>
<dbReference type="Gene3D" id="3.90.1510.10">
    <property type="entry name" value="Glycerate kinase, domain 2"/>
    <property type="match status" value="1"/>
</dbReference>
<keyword evidence="2 4" id="KW-0808">Transferase</keyword>
<dbReference type="GO" id="GO:0008887">
    <property type="term" value="F:glycerate kinase activity"/>
    <property type="evidence" value="ECO:0007669"/>
    <property type="project" value="UniProtKB-UniRule"/>
</dbReference>
<reference evidence="6" key="3">
    <citation type="submission" date="2024-06" db="EMBL/GenBank/DDBJ databases">
        <authorList>
            <person name="Zeng C."/>
        </authorList>
    </citation>
    <scope>NUCLEOTIDE SEQUENCE [LARGE SCALE GENOMIC DNA]</scope>
    <source>
        <strain evidence="6">ZCY20-5</strain>
    </source>
</reference>
<dbReference type="InterPro" id="IPR018193">
    <property type="entry name" value="Glyc_kinase_flavodox-like_fold"/>
</dbReference>
<dbReference type="PANTHER" id="PTHR21599">
    <property type="entry name" value="GLYCERATE KINASE"/>
    <property type="match status" value="1"/>
</dbReference>
<dbReference type="Proteomes" id="UP001300604">
    <property type="component" value="Chromosome"/>
</dbReference>
<dbReference type="PIRSF" id="PIRSF006078">
    <property type="entry name" value="GlxK"/>
    <property type="match status" value="1"/>
</dbReference>
<reference evidence="5 6" key="1">
    <citation type="submission" date="2024-06" db="EMBL/GenBank/DDBJ databases">
        <title>Caproicibacterium argilliputei sp. nov, a novel caproic acid producing anaerobic bacterium isolated from pit mud.</title>
        <authorList>
            <person name="Xia S."/>
        </authorList>
    </citation>
    <scope>NUCLEOTIDE SEQUENCE [LARGE SCALE GENOMIC DNA]</scope>
    <source>
        <strain evidence="5 6">ZCY20-5</strain>
    </source>
</reference>
<protein>
    <submittedName>
        <fullName evidence="5">Glycerate kinase</fullName>
        <ecNumber evidence="5">2.7.1.31</ecNumber>
    </submittedName>
</protein>
<name>A0AA97DA52_9FIRM</name>
<dbReference type="SUPFAM" id="SSF110738">
    <property type="entry name" value="Glycerate kinase I"/>
    <property type="match status" value="1"/>
</dbReference>
<dbReference type="Gene3D" id="3.40.50.10350">
    <property type="entry name" value="Glycerate kinase, domain 1"/>
    <property type="match status" value="1"/>
</dbReference>
<keyword evidence="3 4" id="KW-0418">Kinase</keyword>
<dbReference type="InterPro" id="IPR004381">
    <property type="entry name" value="Glycerate_kinase"/>
</dbReference>
<dbReference type="Pfam" id="PF02595">
    <property type="entry name" value="Gly_kinase"/>
    <property type="match status" value="1"/>
</dbReference>
<dbReference type="InterPro" id="IPR036129">
    <property type="entry name" value="Glycerate_kinase_sf"/>
</dbReference>
<dbReference type="AlphaFoldDB" id="A0AA97DA52"/>
<evidence type="ECO:0000313" key="6">
    <source>
        <dbReference type="Proteomes" id="UP001300604"/>
    </source>
</evidence>
<reference evidence="6" key="2">
    <citation type="submission" date="2024-06" db="EMBL/GenBank/DDBJ databases">
        <title>Caproicibacterium argilliputei sp. nov, a novel caproic acid producing anaerobic bacterium isolated from pit mud.</title>
        <authorList>
            <person name="Zeng C."/>
        </authorList>
    </citation>
    <scope>NUCLEOTIDE SEQUENCE [LARGE SCALE GENOMIC DNA]</scope>
    <source>
        <strain evidence="6">ZCY20-5</strain>
    </source>
</reference>
<organism evidence="5 6">
    <name type="scientific">Caproicibacterium argilliputei</name>
    <dbReference type="NCBI Taxonomy" id="3030016"/>
    <lineage>
        <taxon>Bacteria</taxon>
        <taxon>Bacillati</taxon>
        <taxon>Bacillota</taxon>
        <taxon>Clostridia</taxon>
        <taxon>Eubacteriales</taxon>
        <taxon>Oscillospiraceae</taxon>
        <taxon>Caproicibacterium</taxon>
    </lineage>
</organism>
<proteinExistence type="inferred from homology"/>
<keyword evidence="6" id="KW-1185">Reference proteome</keyword>
<dbReference type="EMBL" id="CP135996">
    <property type="protein sequence ID" value="WOC31838.1"/>
    <property type="molecule type" value="Genomic_DNA"/>
</dbReference>
<dbReference type="GO" id="GO:0031388">
    <property type="term" value="P:organic acid phosphorylation"/>
    <property type="evidence" value="ECO:0007669"/>
    <property type="project" value="UniProtKB-UniRule"/>
</dbReference>
<dbReference type="NCBIfam" id="TIGR00045">
    <property type="entry name" value="glycerate kinase"/>
    <property type="match status" value="1"/>
</dbReference>
<dbReference type="KEGG" id="carl:PXC00_11665"/>